<comment type="cofactor">
    <cofactor evidence="1 20">
        <name>Cu(+)</name>
        <dbReference type="ChEBI" id="CHEBI:49552"/>
    </cofactor>
</comment>
<proteinExistence type="inferred from homology"/>
<comment type="catalytic activity">
    <reaction evidence="19">
        <text>nitric oxide + Fe(III)-[cytochrome c] + H2O = Fe(II)-[cytochrome c] + nitrite + 2 H(+)</text>
        <dbReference type="Rhea" id="RHEA:15233"/>
        <dbReference type="Rhea" id="RHEA-COMP:10350"/>
        <dbReference type="Rhea" id="RHEA-COMP:14399"/>
        <dbReference type="ChEBI" id="CHEBI:15377"/>
        <dbReference type="ChEBI" id="CHEBI:15378"/>
        <dbReference type="ChEBI" id="CHEBI:16301"/>
        <dbReference type="ChEBI" id="CHEBI:16480"/>
        <dbReference type="ChEBI" id="CHEBI:29033"/>
        <dbReference type="ChEBI" id="CHEBI:29034"/>
        <dbReference type="EC" id="1.7.2.1"/>
    </reaction>
</comment>
<dbReference type="Pfam" id="PF07732">
    <property type="entry name" value="Cu-oxidase_3"/>
    <property type="match status" value="1"/>
</dbReference>
<comment type="subunit">
    <text evidence="7">Homotrimer.</text>
</comment>
<comment type="cofactor">
    <cofactor evidence="3">
        <name>FAD</name>
        <dbReference type="ChEBI" id="CHEBI:57692"/>
    </cofactor>
</comment>
<comment type="cofactor">
    <cofactor evidence="2 20">
        <name>Cu(2+)</name>
        <dbReference type="ChEBI" id="CHEBI:29036"/>
    </cofactor>
</comment>
<keyword evidence="16 20" id="KW-0186">Copper</keyword>
<evidence type="ECO:0000256" key="7">
    <source>
        <dbReference type="ARBA" id="ARBA00011233"/>
    </source>
</evidence>
<evidence type="ECO:0000259" key="21">
    <source>
        <dbReference type="Pfam" id="PF00394"/>
    </source>
</evidence>
<evidence type="ECO:0000256" key="12">
    <source>
        <dbReference type="ARBA" id="ARBA00022737"/>
    </source>
</evidence>
<evidence type="ECO:0000256" key="20">
    <source>
        <dbReference type="PIRSR" id="PIRSR601287-1"/>
    </source>
</evidence>
<evidence type="ECO:0000256" key="6">
    <source>
        <dbReference type="ARBA" id="ARBA00010609"/>
    </source>
</evidence>
<feature type="binding site" description="type 1 copper site" evidence="20">
    <location>
        <position position="175"/>
    </location>
    <ligand>
        <name>Cu cation</name>
        <dbReference type="ChEBI" id="CHEBI:23378"/>
        <label>1</label>
    </ligand>
</feature>
<feature type="binding site" description="type 1 copper site" evidence="20">
    <location>
        <position position="186"/>
    </location>
    <ligand>
        <name>Cu cation</name>
        <dbReference type="ChEBI" id="CHEBI:23378"/>
        <label>1</label>
    </ligand>
</feature>
<evidence type="ECO:0000256" key="13">
    <source>
        <dbReference type="ARBA" id="ARBA00022764"/>
    </source>
</evidence>
<dbReference type="GO" id="GO:0042597">
    <property type="term" value="C:periplasmic space"/>
    <property type="evidence" value="ECO:0007669"/>
    <property type="project" value="UniProtKB-SubCell"/>
</dbReference>
<evidence type="ECO:0000256" key="15">
    <source>
        <dbReference type="ARBA" id="ARBA00023002"/>
    </source>
</evidence>
<name>A0A4R1M140_9SPHI</name>
<evidence type="ECO:0000256" key="2">
    <source>
        <dbReference type="ARBA" id="ARBA00001973"/>
    </source>
</evidence>
<keyword evidence="10" id="KW-0285">Flavoprotein</keyword>
<keyword evidence="14" id="KW-0274">FAD</keyword>
<dbReference type="GO" id="GO:0050421">
    <property type="term" value="F:nitrite reductase (NO-forming) activity"/>
    <property type="evidence" value="ECO:0007669"/>
    <property type="project" value="UniProtKB-EC"/>
</dbReference>
<dbReference type="AlphaFoldDB" id="A0A4R1M140"/>
<evidence type="ECO:0000256" key="11">
    <source>
        <dbReference type="ARBA" id="ARBA00022723"/>
    </source>
</evidence>
<keyword evidence="24" id="KW-1185">Reference proteome</keyword>
<evidence type="ECO:0000256" key="5">
    <source>
        <dbReference type="ARBA" id="ARBA00005127"/>
    </source>
</evidence>
<dbReference type="NCBIfam" id="TIGR02376">
    <property type="entry name" value="Cu_nitrite_red"/>
    <property type="match status" value="1"/>
</dbReference>
<reference evidence="23 24" key="1">
    <citation type="submission" date="2019-03" db="EMBL/GenBank/DDBJ databases">
        <title>Genomic Encyclopedia of Archaeal and Bacterial Type Strains, Phase II (KMG-II): from individual species to whole genera.</title>
        <authorList>
            <person name="Goeker M."/>
        </authorList>
    </citation>
    <scope>NUCLEOTIDE SEQUENCE [LARGE SCALE GENOMIC DNA]</scope>
    <source>
        <strain evidence="23 24">DSM 22554</strain>
    </source>
</reference>
<dbReference type="Pfam" id="PF00394">
    <property type="entry name" value="Cu-oxidase"/>
    <property type="match status" value="1"/>
</dbReference>
<dbReference type="EC" id="1.7.2.1" evidence="8"/>
<organism evidence="23 24">
    <name type="scientific">Albibacterium bauzanense</name>
    <dbReference type="NCBI Taxonomy" id="653929"/>
    <lineage>
        <taxon>Bacteria</taxon>
        <taxon>Pseudomonadati</taxon>
        <taxon>Bacteroidota</taxon>
        <taxon>Sphingobacteriia</taxon>
        <taxon>Sphingobacteriales</taxon>
        <taxon>Sphingobacteriaceae</taxon>
        <taxon>Albibacterium</taxon>
    </lineage>
</organism>
<evidence type="ECO:0000259" key="22">
    <source>
        <dbReference type="Pfam" id="PF07732"/>
    </source>
</evidence>
<dbReference type="PRINTS" id="PR00695">
    <property type="entry name" value="CUNO2RDTASE"/>
</dbReference>
<evidence type="ECO:0000256" key="19">
    <source>
        <dbReference type="ARBA" id="ARBA00049340"/>
    </source>
</evidence>
<keyword evidence="11 20" id="KW-0479">Metal-binding</keyword>
<evidence type="ECO:0000256" key="9">
    <source>
        <dbReference type="ARBA" id="ARBA00017290"/>
    </source>
</evidence>
<dbReference type="UniPathway" id="UPA00652">
    <property type="reaction ID" value="UER00707"/>
</dbReference>
<dbReference type="PANTHER" id="PTHR11709">
    <property type="entry name" value="MULTI-COPPER OXIDASE"/>
    <property type="match status" value="1"/>
</dbReference>
<evidence type="ECO:0000256" key="14">
    <source>
        <dbReference type="ARBA" id="ARBA00022827"/>
    </source>
</evidence>
<dbReference type="SUPFAM" id="SSF49503">
    <property type="entry name" value="Cupredoxins"/>
    <property type="match status" value="2"/>
</dbReference>
<evidence type="ECO:0000256" key="17">
    <source>
        <dbReference type="ARBA" id="ARBA00023063"/>
    </source>
</evidence>
<dbReference type="InterPro" id="IPR008972">
    <property type="entry name" value="Cupredoxin"/>
</dbReference>
<feature type="binding site" description="type 1 copper site" evidence="20">
    <location>
        <position position="140"/>
    </location>
    <ligand>
        <name>Cu cation</name>
        <dbReference type="ChEBI" id="CHEBI:23378"/>
        <label>1</label>
    </ligand>
</feature>
<feature type="binding site" description="type 1 copper site" evidence="20">
    <location>
        <position position="135"/>
    </location>
    <ligand>
        <name>Cu cation</name>
        <dbReference type="ChEBI" id="CHEBI:23378"/>
        <label>1</label>
    </ligand>
</feature>
<accession>A0A4R1M140</accession>
<dbReference type="InterPro" id="IPR001287">
    <property type="entry name" value="NO2-reductase_Cu"/>
</dbReference>
<protein>
    <recommendedName>
        <fullName evidence="9">Copper-containing nitrite reductase</fullName>
        <ecNumber evidence="8">1.7.2.1</ecNumber>
    </recommendedName>
    <alternativeName>
        <fullName evidence="18">Cu-NIR</fullName>
    </alternativeName>
</protein>
<evidence type="ECO:0000256" key="4">
    <source>
        <dbReference type="ARBA" id="ARBA00004418"/>
    </source>
</evidence>
<feature type="domain" description="Plastocyanin-like" evidence="22">
    <location>
        <begin position="86"/>
        <end position="201"/>
    </location>
</feature>
<dbReference type="InterPro" id="IPR001117">
    <property type="entry name" value="Cu-oxidase_2nd"/>
</dbReference>
<feature type="binding site" description="type 1 copper site" evidence="20">
    <location>
        <position position="347"/>
    </location>
    <ligand>
        <name>Cu cation</name>
        <dbReference type="ChEBI" id="CHEBI:23378"/>
        <label>1</label>
    </ligand>
</feature>
<dbReference type="GO" id="GO:0005507">
    <property type="term" value="F:copper ion binding"/>
    <property type="evidence" value="ECO:0007669"/>
    <property type="project" value="InterPro"/>
</dbReference>
<dbReference type="CDD" id="cd11020">
    <property type="entry name" value="CuRO_1_CuNIR"/>
    <property type="match status" value="1"/>
</dbReference>
<dbReference type="Proteomes" id="UP000294616">
    <property type="component" value="Unassembled WGS sequence"/>
</dbReference>
<gene>
    <name evidence="23" type="ORF">C8N28_0968</name>
</gene>
<feature type="binding site" description="type 1 copper site" evidence="20">
    <location>
        <position position="176"/>
    </location>
    <ligand>
        <name>Cu cation</name>
        <dbReference type="ChEBI" id="CHEBI:23378"/>
        <label>1</label>
    </ligand>
</feature>
<dbReference type="RefSeq" id="WP_221410189.1">
    <property type="nucleotide sequence ID" value="NZ_SMGO01000001.1"/>
</dbReference>
<evidence type="ECO:0000313" key="24">
    <source>
        <dbReference type="Proteomes" id="UP000294616"/>
    </source>
</evidence>
<evidence type="ECO:0000256" key="18">
    <source>
        <dbReference type="ARBA" id="ARBA00032356"/>
    </source>
</evidence>
<comment type="similarity">
    <text evidence="6">Belongs to the multicopper oxidase family.</text>
</comment>
<dbReference type="GO" id="GO:0019333">
    <property type="term" value="P:denitrification pathway"/>
    <property type="evidence" value="ECO:0007669"/>
    <property type="project" value="UniProtKB-UniPathway"/>
</dbReference>
<evidence type="ECO:0000313" key="23">
    <source>
        <dbReference type="EMBL" id="TCK85656.1"/>
    </source>
</evidence>
<keyword evidence="12" id="KW-0677">Repeat</keyword>
<evidence type="ECO:0000256" key="16">
    <source>
        <dbReference type="ARBA" id="ARBA00023008"/>
    </source>
</evidence>
<feature type="domain" description="Plastocyanin-like" evidence="21">
    <location>
        <begin position="217"/>
        <end position="366"/>
    </location>
</feature>
<sequence length="382" mass="41763">MKTMKVNRLFVMLKRIRPLMYLALLGILVSCGQGGGSKTSVIDATFEGEGDDFERVKQEMVMPPLVPVHDQVAKGGPKIVEVTLEIQEKKWEVAPGDSVWALTFNGSVPGPLIVVHQDDYVELTLKNPATNSMMHNIDFHAATGHMGGGDISEVNPGEEVVFRFKATRAGVFVYHCAPGGMMTPMHVTSGMNGAIMVLPREGLKDEKGNLVEYDKALYIVEQDFYLPKNADGSFMNLATANESMNEMANSIKTLIPTHIVFNGKKNSLTGKNSPVVNVGDKVLLISAQANRDTRLHLIGGHSDLFWPGGKFNNTPYTDFETWHIPGGSAAAALYRFREPGTYAFVNHNLIEAIAFGAIATIKAEGEWDNSLMKEIEKAGPIK</sequence>
<dbReference type="EMBL" id="SMGO01000001">
    <property type="protein sequence ID" value="TCK85656.1"/>
    <property type="molecule type" value="Genomic_DNA"/>
</dbReference>
<comment type="pathway">
    <text evidence="5">Nitrogen metabolism; nitrate reduction (denitrification); dinitrogen from nitrate: step 2/4.</text>
</comment>
<dbReference type="PROSITE" id="PS51257">
    <property type="entry name" value="PROKAR_LIPOPROTEIN"/>
    <property type="match status" value="1"/>
</dbReference>
<evidence type="ECO:0000256" key="10">
    <source>
        <dbReference type="ARBA" id="ARBA00022630"/>
    </source>
</evidence>
<dbReference type="Gene3D" id="2.60.40.420">
    <property type="entry name" value="Cupredoxins - blue copper proteins"/>
    <property type="match status" value="2"/>
</dbReference>
<evidence type="ECO:0000256" key="1">
    <source>
        <dbReference type="ARBA" id="ARBA00001960"/>
    </source>
</evidence>
<comment type="subcellular location">
    <subcellularLocation>
        <location evidence="4">Periplasm</location>
    </subcellularLocation>
</comment>
<keyword evidence="13" id="KW-0574">Periplasm</keyword>
<keyword evidence="15" id="KW-0560">Oxidoreductase</keyword>
<comment type="caution">
    <text evidence="23">The sequence shown here is derived from an EMBL/GenBank/DDBJ whole genome shotgun (WGS) entry which is preliminary data.</text>
</comment>
<dbReference type="InterPro" id="IPR045087">
    <property type="entry name" value="Cu-oxidase_fam"/>
</dbReference>
<evidence type="ECO:0000256" key="8">
    <source>
        <dbReference type="ARBA" id="ARBA00011882"/>
    </source>
</evidence>
<dbReference type="PANTHER" id="PTHR11709:SF394">
    <property type="entry name" value="FI03373P-RELATED"/>
    <property type="match status" value="1"/>
</dbReference>
<feature type="binding site" description="type 1 copper site" evidence="20">
    <location>
        <position position="191"/>
    </location>
    <ligand>
        <name>Cu cation</name>
        <dbReference type="ChEBI" id="CHEBI:23378"/>
        <label>1</label>
    </ligand>
</feature>
<dbReference type="InterPro" id="IPR011707">
    <property type="entry name" value="Cu-oxidase-like_N"/>
</dbReference>
<evidence type="ECO:0000256" key="3">
    <source>
        <dbReference type="ARBA" id="ARBA00001974"/>
    </source>
</evidence>
<dbReference type="GO" id="GO:0042128">
    <property type="term" value="P:nitrate assimilation"/>
    <property type="evidence" value="ECO:0007669"/>
    <property type="project" value="UniProtKB-KW"/>
</dbReference>
<keyword evidence="17" id="KW-0534">Nitrate assimilation</keyword>